<reference evidence="7 8" key="1">
    <citation type="submission" date="2014-04" db="EMBL/GenBank/DDBJ databases">
        <authorList>
            <consortium name="International Citrus Genome Consortium"/>
            <person name="Gmitter F."/>
            <person name="Chen C."/>
            <person name="Farmerie W."/>
            <person name="Harkins T."/>
            <person name="Desany B."/>
            <person name="Mohiuddin M."/>
            <person name="Kodira C."/>
            <person name="Borodovsky M."/>
            <person name="Lomsadze A."/>
            <person name="Burns P."/>
            <person name="Jenkins J."/>
            <person name="Prochnik S."/>
            <person name="Shu S."/>
            <person name="Chapman J."/>
            <person name="Pitluck S."/>
            <person name="Schmutz J."/>
            <person name="Rokhsar D."/>
        </authorList>
    </citation>
    <scope>NUCLEOTIDE SEQUENCE</scope>
</reference>
<gene>
    <name evidence="7" type="ORF">CISIN_1g046575mg</name>
</gene>
<evidence type="ECO:0000256" key="6">
    <source>
        <dbReference type="SAM" id="Phobius"/>
    </source>
</evidence>
<evidence type="ECO:0000256" key="4">
    <source>
        <dbReference type="ARBA" id="ARBA00023136"/>
    </source>
</evidence>
<evidence type="ECO:0000256" key="3">
    <source>
        <dbReference type="ARBA" id="ARBA00022679"/>
    </source>
</evidence>
<sequence length="411" mass="47909">MKKCKIIVFAKELTIQFKREVGKGSFHVTTTIILLLSMASFVVLLSMFVRERVRKFLVSEEIYFTSQLPKLSPLSPYSYFLFNSSSPLPLSRFQNGCRNLRDWISPPNKGVWHSMNDDELMWRASMVPKIEEYPYNRKPKVAFMFLIRGILPLAPLWEKFFKGYEGLYSIYLHSSKPGFTQESLNSSVFYNRRIPSKPAEWGKASMIDAERRLLANALLDFSNERFVLLSETCIPLFNFTTVYNYLINSRHSNQGSIDDPRPMGRGRYNKRMLPSVSLSDWRKGSQWFEVHRKVAVEIISDVTYYPVLRDHCRPPCYMDEHYFATLVSKICPELNSNRSITWVDWSRGGSHPATFVRKDVSEKFLNRIRHGFNCSYNGFRTTMCFLFARKFHPNTLEPLLRIAPALLGFDP</sequence>
<comment type="subcellular location">
    <subcellularLocation>
        <location evidence="1">Membrane</location>
        <topology evidence="1">Single-pass type II membrane protein</topology>
    </subcellularLocation>
</comment>
<dbReference type="Pfam" id="PF02485">
    <property type="entry name" value="Branch"/>
    <property type="match status" value="1"/>
</dbReference>
<dbReference type="AlphaFoldDB" id="A0A067GNB3"/>
<evidence type="ECO:0000256" key="2">
    <source>
        <dbReference type="ARBA" id="ARBA00022676"/>
    </source>
</evidence>
<dbReference type="EMBL" id="KK784880">
    <property type="protein sequence ID" value="KDO76927.1"/>
    <property type="molecule type" value="Genomic_DNA"/>
</dbReference>
<dbReference type="eggNOG" id="ENOG502QWC4">
    <property type="taxonomic scope" value="Eukaryota"/>
</dbReference>
<keyword evidence="6" id="KW-0812">Transmembrane</keyword>
<keyword evidence="2" id="KW-0328">Glycosyltransferase</keyword>
<dbReference type="GO" id="GO:0016020">
    <property type="term" value="C:membrane"/>
    <property type="evidence" value="ECO:0007669"/>
    <property type="project" value="UniProtKB-SubCell"/>
</dbReference>
<keyword evidence="4 6" id="KW-0472">Membrane</keyword>
<protein>
    <submittedName>
        <fullName evidence="7">Uncharacterized protein</fullName>
    </submittedName>
</protein>
<keyword evidence="8" id="KW-1185">Reference proteome</keyword>
<dbReference type="STRING" id="2711.A0A067GNB3"/>
<keyword evidence="5" id="KW-0325">Glycoprotein</keyword>
<keyword evidence="6" id="KW-1133">Transmembrane helix</keyword>
<proteinExistence type="predicted"/>
<dbReference type="PANTHER" id="PTHR31042">
    <property type="entry name" value="CORE-2/I-BRANCHING BETA-1,6-N-ACETYLGLUCOSAMINYLTRANSFERASE FAMILY PROTEIN-RELATED"/>
    <property type="match status" value="1"/>
</dbReference>
<dbReference type="Proteomes" id="UP000027120">
    <property type="component" value="Unassembled WGS sequence"/>
</dbReference>
<dbReference type="InterPro" id="IPR044174">
    <property type="entry name" value="BC10-like"/>
</dbReference>
<dbReference type="InterPro" id="IPR003406">
    <property type="entry name" value="Glyco_trans_14"/>
</dbReference>
<organism evidence="7 8">
    <name type="scientific">Citrus sinensis</name>
    <name type="common">Sweet orange</name>
    <name type="synonym">Citrus aurantium var. sinensis</name>
    <dbReference type="NCBI Taxonomy" id="2711"/>
    <lineage>
        <taxon>Eukaryota</taxon>
        <taxon>Viridiplantae</taxon>
        <taxon>Streptophyta</taxon>
        <taxon>Embryophyta</taxon>
        <taxon>Tracheophyta</taxon>
        <taxon>Spermatophyta</taxon>
        <taxon>Magnoliopsida</taxon>
        <taxon>eudicotyledons</taxon>
        <taxon>Gunneridae</taxon>
        <taxon>Pentapetalae</taxon>
        <taxon>rosids</taxon>
        <taxon>malvids</taxon>
        <taxon>Sapindales</taxon>
        <taxon>Rutaceae</taxon>
        <taxon>Aurantioideae</taxon>
        <taxon>Citrus</taxon>
    </lineage>
</organism>
<dbReference type="PaxDb" id="2711-XP_006469090.1"/>
<feature type="transmembrane region" description="Helical" evidence="6">
    <location>
        <begin position="26"/>
        <end position="49"/>
    </location>
</feature>
<evidence type="ECO:0000313" key="7">
    <source>
        <dbReference type="EMBL" id="KDO76927.1"/>
    </source>
</evidence>
<dbReference type="GO" id="GO:0016757">
    <property type="term" value="F:glycosyltransferase activity"/>
    <property type="evidence" value="ECO:0007669"/>
    <property type="project" value="UniProtKB-KW"/>
</dbReference>
<keyword evidence="3" id="KW-0808">Transferase</keyword>
<accession>A0A067GNB3</accession>
<dbReference type="PANTHER" id="PTHR31042:SF91">
    <property type="entry name" value="CORE-2_I-BRANCHING BETA-1,6-N-ACETYLGLUCOSAMINYLTRANSFERASE FAMILY PROTEIN"/>
    <property type="match status" value="1"/>
</dbReference>
<name>A0A067GNB3_CITSI</name>
<evidence type="ECO:0000256" key="5">
    <source>
        <dbReference type="ARBA" id="ARBA00023180"/>
    </source>
</evidence>
<evidence type="ECO:0000256" key="1">
    <source>
        <dbReference type="ARBA" id="ARBA00004606"/>
    </source>
</evidence>
<evidence type="ECO:0000313" key="8">
    <source>
        <dbReference type="Proteomes" id="UP000027120"/>
    </source>
</evidence>